<keyword evidence="3" id="KW-0762">Sugar transport</keyword>
<dbReference type="SUPFAM" id="SSF103481">
    <property type="entry name" value="Multidrug resistance efflux transporter EmrE"/>
    <property type="match status" value="1"/>
</dbReference>
<feature type="transmembrane region" description="Helical" evidence="8">
    <location>
        <begin position="767"/>
        <end position="787"/>
    </location>
</feature>
<feature type="compositionally biased region" description="Polar residues" evidence="7">
    <location>
        <begin position="316"/>
        <end position="327"/>
    </location>
</feature>
<evidence type="ECO:0000313" key="11">
    <source>
        <dbReference type="Proteomes" id="UP000269221"/>
    </source>
</evidence>
<evidence type="ECO:0000256" key="2">
    <source>
        <dbReference type="ARBA" id="ARBA00009976"/>
    </source>
</evidence>
<evidence type="ECO:0000256" key="4">
    <source>
        <dbReference type="ARBA" id="ARBA00022692"/>
    </source>
</evidence>
<dbReference type="EMBL" id="QRBI01000117">
    <property type="protein sequence ID" value="RMC08450.1"/>
    <property type="molecule type" value="Genomic_DNA"/>
</dbReference>
<feature type="transmembrane region" description="Helical" evidence="8">
    <location>
        <begin position="799"/>
        <end position="820"/>
    </location>
</feature>
<comment type="subcellular location">
    <subcellularLocation>
        <location evidence="1">Golgi apparatus membrane</location>
        <topology evidence="1">Multi-pass membrane protein</topology>
    </subcellularLocation>
</comment>
<dbReference type="Pfam" id="PF04142">
    <property type="entry name" value="Nuc_sug_transp"/>
    <property type="match status" value="1"/>
</dbReference>
<reference evidence="10 11" key="1">
    <citation type="submission" date="2018-07" db="EMBL/GenBank/DDBJ databases">
        <title>A high quality draft genome assembly of the barn swallow (H. rustica rustica).</title>
        <authorList>
            <person name="Formenti G."/>
            <person name="Chiara M."/>
            <person name="Poveda L."/>
            <person name="Francoijs K.-J."/>
            <person name="Bonisoli-Alquati A."/>
            <person name="Canova L."/>
            <person name="Gianfranceschi L."/>
            <person name="Horner D.S."/>
            <person name="Saino N."/>
        </authorList>
    </citation>
    <scope>NUCLEOTIDE SEQUENCE [LARGE SCALE GENOMIC DNA]</scope>
    <source>
        <strain evidence="10">Chelidonia</strain>
        <tissue evidence="10">Blood</tissue>
    </source>
</reference>
<feature type="compositionally biased region" description="Low complexity" evidence="7">
    <location>
        <begin position="286"/>
        <end position="307"/>
    </location>
</feature>
<dbReference type="InterPro" id="IPR037185">
    <property type="entry name" value="EmrE-like"/>
</dbReference>
<dbReference type="Proteomes" id="UP000269221">
    <property type="component" value="Unassembled WGS sequence"/>
</dbReference>
<organism evidence="10 11">
    <name type="scientific">Hirundo rustica rustica</name>
    <dbReference type="NCBI Taxonomy" id="333673"/>
    <lineage>
        <taxon>Eukaryota</taxon>
        <taxon>Metazoa</taxon>
        <taxon>Chordata</taxon>
        <taxon>Craniata</taxon>
        <taxon>Vertebrata</taxon>
        <taxon>Euteleostomi</taxon>
        <taxon>Archelosauria</taxon>
        <taxon>Archosauria</taxon>
        <taxon>Dinosauria</taxon>
        <taxon>Saurischia</taxon>
        <taxon>Theropoda</taxon>
        <taxon>Coelurosauria</taxon>
        <taxon>Aves</taxon>
        <taxon>Neognathae</taxon>
        <taxon>Neoaves</taxon>
        <taxon>Telluraves</taxon>
        <taxon>Australaves</taxon>
        <taxon>Passeriformes</taxon>
        <taxon>Sylvioidea</taxon>
        <taxon>Hirundinidae</taxon>
        <taxon>Hirundo</taxon>
    </lineage>
</organism>
<dbReference type="OrthoDB" id="408493at2759"/>
<dbReference type="CDD" id="cd08544">
    <property type="entry name" value="Reeler"/>
    <property type="match status" value="1"/>
</dbReference>
<dbReference type="STRING" id="333673.A0A3M0KBK9"/>
<feature type="transmembrane region" description="Helical" evidence="8">
    <location>
        <begin position="729"/>
        <end position="747"/>
    </location>
</feature>
<evidence type="ECO:0000256" key="7">
    <source>
        <dbReference type="SAM" id="MobiDB-lite"/>
    </source>
</evidence>
<dbReference type="PANTHER" id="PTHR10231">
    <property type="entry name" value="NUCLEOTIDE-SUGAR TRANSMEMBRANE TRANSPORTER"/>
    <property type="match status" value="1"/>
</dbReference>
<gene>
    <name evidence="10" type="ORF">DUI87_14694</name>
</gene>
<keyword evidence="3" id="KW-0813">Transport</keyword>
<dbReference type="GO" id="GO:0000139">
    <property type="term" value="C:Golgi membrane"/>
    <property type="evidence" value="ECO:0007669"/>
    <property type="project" value="UniProtKB-SubCell"/>
</dbReference>
<feature type="region of interest" description="Disordered" evidence="7">
    <location>
        <begin position="167"/>
        <end position="327"/>
    </location>
</feature>
<evidence type="ECO:0000256" key="3">
    <source>
        <dbReference type="ARBA" id="ARBA00022597"/>
    </source>
</evidence>
<keyword evidence="5 8" id="KW-1133">Transmembrane helix</keyword>
<evidence type="ECO:0000256" key="6">
    <source>
        <dbReference type="ARBA" id="ARBA00023136"/>
    </source>
</evidence>
<feature type="compositionally biased region" description="Low complexity" evidence="7">
    <location>
        <begin position="259"/>
        <end position="270"/>
    </location>
</feature>
<feature type="domain" description="Reelin" evidence="9">
    <location>
        <begin position="74"/>
        <end position="152"/>
    </location>
</feature>
<accession>A0A3M0KBK9</accession>
<dbReference type="InterPro" id="IPR002861">
    <property type="entry name" value="Reeler_dom"/>
</dbReference>
<protein>
    <recommendedName>
        <fullName evidence="9">Reelin domain-containing protein</fullName>
    </recommendedName>
</protein>
<feature type="compositionally biased region" description="Low complexity" evidence="7">
    <location>
        <begin position="223"/>
        <end position="251"/>
    </location>
</feature>
<name>A0A3M0KBK9_HIRRU</name>
<dbReference type="Gene3D" id="2.60.40.4060">
    <property type="entry name" value="Reeler domain"/>
    <property type="match status" value="1"/>
</dbReference>
<evidence type="ECO:0000256" key="1">
    <source>
        <dbReference type="ARBA" id="ARBA00004653"/>
    </source>
</evidence>
<evidence type="ECO:0000259" key="9">
    <source>
        <dbReference type="Pfam" id="PF02014"/>
    </source>
</evidence>
<evidence type="ECO:0000256" key="8">
    <source>
        <dbReference type="SAM" id="Phobius"/>
    </source>
</evidence>
<dbReference type="GO" id="GO:0015165">
    <property type="term" value="F:pyrimidine nucleotide-sugar transmembrane transporter activity"/>
    <property type="evidence" value="ECO:0007669"/>
    <property type="project" value="InterPro"/>
</dbReference>
<dbReference type="InterPro" id="IPR042307">
    <property type="entry name" value="Reeler_sf"/>
</dbReference>
<comment type="caution">
    <text evidence="10">The sequence shown here is derived from an EMBL/GenBank/DDBJ whole genome shotgun (WGS) entry which is preliminary data.</text>
</comment>
<sequence length="874" mass="94512">MLAGTGGFLLKAPLELADGSWGSACRQDTVALPAVLCEVAKVKMRRHSCFGFLICGIFLPGILGFPQTNTSIDCDSLLPNYEAEPQSSAPPYIIAVSFDNFEPGNEVQVTLEALGDAGFKGFNLQAREIDGDVPVGTFKITDPNTKGLECHNMTLLIELECNKVGPSGSSQSSYSGSQSGQKQQSSSSTYIQGSQGSQSYGQAYRPQGGSSYGSSYGQGGPSFSGSSSSYGQGSQPQGGSSYGQGYQPQGGSSYGQGSQGSQSYGQGYSYDSNPCHQGGSQGGQSGSSSSQNYGDNQDSQDSSYDNNPNACDDNDSTYSTNSQDTSHVLSRRAYDVQNASSPSNSSHSDMQVMFIGAGIEVDHLLQPVDQVIRVVAFVLMEAVVIDRVAQVLPTVLTLAIREGLSFILVDLMDREGLSSILEDPMDRVAQVLPTVLTLAIREGLSFILVDLMDREGLLVMMAAVNPMVRIPPHRLVAARVNGGHLLKVVATPVDRIRIPLELASMEDMVHLLQEAASMEDRARSQDPTTTVDRALIPQEAANMVGRVALAQEALTLGNRECDEHLPEIIEVTNEYLGNIWLLTKVDKKGESQEMSANLKYLSLGILVFQTTSLVLTMRYSRTLKEEGPRYLSSTAVVIAELLKILACVLLVYKDSKCNLRTLNRVLHDEILNKPMETLKLAIPSGIYTLQNNLLYVALSNLDAATYQVTYQLKILTTALFSVSMLSKKLGVYQWLSLVILMTGVAFVQWPSDSQATPAKEHSAGSQFVGLIAVLIACFSSGFAGVYFEKILKETKQSVWIRNIQLGFFGSIFGLMGVYIYDGEQVSKNGFFQGYNKLTWVVVVLQEKSPALSRCCGKSEPGMTYPFEGVGAFIN</sequence>
<comment type="similarity">
    <text evidence="2">Belongs to the nucleotide-sugar transporter family. SLC35A subfamily.</text>
</comment>
<feature type="transmembrane region" description="Helical" evidence="8">
    <location>
        <begin position="631"/>
        <end position="652"/>
    </location>
</feature>
<dbReference type="AlphaFoldDB" id="A0A3M0KBK9"/>
<proteinExistence type="inferred from homology"/>
<keyword evidence="11" id="KW-1185">Reference proteome</keyword>
<keyword evidence="6 8" id="KW-0472">Membrane</keyword>
<dbReference type="NCBIfam" id="TIGR00803">
    <property type="entry name" value="nst"/>
    <property type="match status" value="1"/>
</dbReference>
<keyword evidence="4 8" id="KW-0812">Transmembrane</keyword>
<evidence type="ECO:0000313" key="10">
    <source>
        <dbReference type="EMBL" id="RMC08450.1"/>
    </source>
</evidence>
<dbReference type="Pfam" id="PF02014">
    <property type="entry name" value="Reeler"/>
    <property type="match status" value="1"/>
</dbReference>
<dbReference type="InterPro" id="IPR007271">
    <property type="entry name" value="Nuc_sug_transpt"/>
</dbReference>
<feature type="compositionally biased region" description="Low complexity" evidence="7">
    <location>
        <begin position="167"/>
        <end position="215"/>
    </location>
</feature>
<evidence type="ECO:0000256" key="5">
    <source>
        <dbReference type="ARBA" id="ARBA00022989"/>
    </source>
</evidence>